<evidence type="ECO:0000313" key="1">
    <source>
        <dbReference type="EMBL" id="RDX96364.1"/>
    </source>
</evidence>
<sequence length="108" mass="12653">MAPFEALYGRRCRIPMCWYQGGEHLLVRPNLKILSKIPWTLPNLTSSQPHSLPNSLTSLFVKHTKYFPCVLVEKVFQKTSHISYSLTRYKYERICPMRLNQQGLRIGE</sequence>
<protein>
    <submittedName>
        <fullName evidence="1">Uncharacterized protein</fullName>
    </submittedName>
</protein>
<proteinExistence type="predicted"/>
<dbReference type="Proteomes" id="UP000257109">
    <property type="component" value="Unassembled WGS sequence"/>
</dbReference>
<accession>A0A371H0P2</accession>
<name>A0A371H0P2_MUCPR</name>
<organism evidence="1 2">
    <name type="scientific">Mucuna pruriens</name>
    <name type="common">Velvet bean</name>
    <name type="synonym">Dolichos pruriens</name>
    <dbReference type="NCBI Taxonomy" id="157652"/>
    <lineage>
        <taxon>Eukaryota</taxon>
        <taxon>Viridiplantae</taxon>
        <taxon>Streptophyta</taxon>
        <taxon>Embryophyta</taxon>
        <taxon>Tracheophyta</taxon>
        <taxon>Spermatophyta</taxon>
        <taxon>Magnoliopsida</taxon>
        <taxon>eudicotyledons</taxon>
        <taxon>Gunneridae</taxon>
        <taxon>Pentapetalae</taxon>
        <taxon>rosids</taxon>
        <taxon>fabids</taxon>
        <taxon>Fabales</taxon>
        <taxon>Fabaceae</taxon>
        <taxon>Papilionoideae</taxon>
        <taxon>50 kb inversion clade</taxon>
        <taxon>NPAAA clade</taxon>
        <taxon>indigoferoid/millettioid clade</taxon>
        <taxon>Phaseoleae</taxon>
        <taxon>Mucuna</taxon>
    </lineage>
</organism>
<reference evidence="1" key="1">
    <citation type="submission" date="2018-05" db="EMBL/GenBank/DDBJ databases">
        <title>Draft genome of Mucuna pruriens seed.</title>
        <authorList>
            <person name="Nnadi N.E."/>
            <person name="Vos R."/>
            <person name="Hasami M.H."/>
            <person name="Devisetty U.K."/>
            <person name="Aguiy J.C."/>
        </authorList>
    </citation>
    <scope>NUCLEOTIDE SEQUENCE [LARGE SCALE GENOMIC DNA]</scope>
    <source>
        <strain evidence="1">JCA_2017</strain>
    </source>
</reference>
<comment type="caution">
    <text evidence="1">The sequence shown here is derived from an EMBL/GenBank/DDBJ whole genome shotgun (WGS) entry which is preliminary data.</text>
</comment>
<gene>
    <name evidence="1" type="ORF">CR513_20995</name>
</gene>
<feature type="non-terminal residue" evidence="1">
    <location>
        <position position="1"/>
    </location>
</feature>
<keyword evidence="2" id="KW-1185">Reference proteome</keyword>
<evidence type="ECO:0000313" key="2">
    <source>
        <dbReference type="Proteomes" id="UP000257109"/>
    </source>
</evidence>
<dbReference type="EMBL" id="QJKJ01003904">
    <property type="protein sequence ID" value="RDX96364.1"/>
    <property type="molecule type" value="Genomic_DNA"/>
</dbReference>
<dbReference type="AlphaFoldDB" id="A0A371H0P2"/>